<protein>
    <recommendedName>
        <fullName evidence="5">HAT C-terminal dimerisation domain-containing protein</fullName>
    </recommendedName>
</protein>
<dbReference type="GO" id="GO:0017057">
    <property type="term" value="F:6-phosphogluconolactonase activity"/>
    <property type="evidence" value="ECO:0007669"/>
    <property type="project" value="TreeGrafter"/>
</dbReference>
<dbReference type="Pfam" id="PF10282">
    <property type="entry name" value="Lactonase"/>
    <property type="match status" value="1"/>
</dbReference>
<dbReference type="Gene3D" id="2.130.10.10">
    <property type="entry name" value="YVTN repeat-like/Quinoprotein amine dehydrogenase"/>
    <property type="match status" value="1"/>
</dbReference>
<dbReference type="EMBL" id="SFCI01000556">
    <property type="protein sequence ID" value="TFY79124.1"/>
    <property type="molecule type" value="Genomic_DNA"/>
</dbReference>
<dbReference type="Proteomes" id="UP000298061">
    <property type="component" value="Unassembled WGS sequence"/>
</dbReference>
<feature type="non-terminal residue" evidence="3">
    <location>
        <position position="842"/>
    </location>
</feature>
<evidence type="ECO:0000256" key="1">
    <source>
        <dbReference type="ARBA" id="ARBA00005564"/>
    </source>
</evidence>
<feature type="region of interest" description="Disordered" evidence="2">
    <location>
        <begin position="461"/>
        <end position="493"/>
    </location>
</feature>
<gene>
    <name evidence="3" type="ORF">EWM64_g4889</name>
</gene>
<dbReference type="OrthoDB" id="3270520at2759"/>
<dbReference type="InterPro" id="IPR012337">
    <property type="entry name" value="RNaseH-like_sf"/>
</dbReference>
<reference evidence="3 4" key="1">
    <citation type="submission" date="2019-02" db="EMBL/GenBank/DDBJ databases">
        <title>Genome sequencing of the rare red list fungi Hericium alpestre (H. flagellum).</title>
        <authorList>
            <person name="Buettner E."/>
            <person name="Kellner H."/>
        </authorList>
    </citation>
    <scope>NUCLEOTIDE SEQUENCE [LARGE SCALE GENOMIC DNA]</scope>
    <source>
        <strain evidence="3 4">DSM 108284</strain>
    </source>
</reference>
<name>A0A4Y9ZY51_9AGAM</name>
<keyword evidence="4" id="KW-1185">Reference proteome</keyword>
<evidence type="ECO:0008006" key="5">
    <source>
        <dbReference type="Google" id="ProtNLM"/>
    </source>
</evidence>
<dbReference type="InterPro" id="IPR050282">
    <property type="entry name" value="Cycloisomerase_2"/>
</dbReference>
<accession>A0A4Y9ZY51</accession>
<dbReference type="SUPFAM" id="SSF53098">
    <property type="entry name" value="Ribonuclease H-like"/>
    <property type="match status" value="1"/>
</dbReference>
<dbReference type="PANTHER" id="PTHR30344">
    <property type="entry name" value="6-PHOSPHOGLUCONOLACTONASE-RELATED"/>
    <property type="match status" value="1"/>
</dbReference>
<evidence type="ECO:0000313" key="4">
    <source>
        <dbReference type="Proteomes" id="UP000298061"/>
    </source>
</evidence>
<dbReference type="SUPFAM" id="SSF51004">
    <property type="entry name" value="C-terminal (heme d1) domain of cytochrome cd1-nitrite reductase"/>
    <property type="match status" value="1"/>
</dbReference>
<evidence type="ECO:0000313" key="3">
    <source>
        <dbReference type="EMBL" id="TFY79124.1"/>
    </source>
</evidence>
<dbReference type="PANTHER" id="PTHR30344:SF1">
    <property type="entry name" value="6-PHOSPHOGLUCONOLACTONASE"/>
    <property type="match status" value="1"/>
</dbReference>
<comment type="similarity">
    <text evidence="1">Belongs to the cycloisomerase 2 family.</text>
</comment>
<dbReference type="InterPro" id="IPR011048">
    <property type="entry name" value="Haem_d1_sf"/>
</dbReference>
<feature type="compositionally biased region" description="Acidic residues" evidence="2">
    <location>
        <begin position="462"/>
        <end position="473"/>
    </location>
</feature>
<dbReference type="InterPro" id="IPR019405">
    <property type="entry name" value="Lactonase_7-beta_prop"/>
</dbReference>
<sequence length="842" mass="94615">MSAKRKTAANVFALMVTEYEYLTTQIGLKCIGIAGDAAGDERKARLDMLREHPNLLIADCWAHQICLILGDYVRANPKIAEVIDSAVEVVKWFNNHSYALGIFQKEQRETYGGKEWCLIMPVITRWTAYFASFDRLLKLRKALQVTAIKHEQELISALGTSAPARKKLKARRVLARIKDDSWWKKLVVIKTHFEPLAIAINVTQGANSRCDQVSFLLAKLYHSYSNLRQADCDHPESSMTEEEHPVTSILESIEKRWRKADQDLHIAAFFLNPFINNQLLDSDVIPISMMMGILRRLYMRVFEAEEVPSDFMISVYHYGEREGIFSKDAWNIEQLRKPLAEQDGTTDPIIMWKLLPKKNPLARLAILILSFVPNSTNTERLFTTVTDTKSKKRNRLRTEKLRKIVFVKLELRRQQAVEGTARARLKRHFGNDSTGAVTTPFISDESGSRIEEEDIVQAIEEGGAESETDEEDMAGTTADLRNDTGVPSETPASAADMSARSFVVVAREWEEQASMEDQDVDDTELDERGIKVTEHVTYGAGTPCRVRLYFGQPKLFDIAELFNFSMETGWDEFWFQGVKKYEEEALFYELLTSLDDREDKEIVSVTAPLPHIELPMVHHILVASYTDAVYTLAFDPVQPSLTLVSSTTVGHHPSWITPHPTDSSVVFTGLEQADGRVVVLKYDAAGKGVVIGAISSGGKDPAALLASKDTLFVGNYSSGTILTTPLLPTPPYVSNSRSALGQFTGAGPNDERQEASHPHQVVLIPEREELLVPDLGADRTWRFKRDNEEHDWTMVGSVLYEPGDGPRHVAFKGALPARVSLIFSSHGRSRRHPVHALRAHEP</sequence>
<evidence type="ECO:0000256" key="2">
    <source>
        <dbReference type="SAM" id="MobiDB-lite"/>
    </source>
</evidence>
<organism evidence="3 4">
    <name type="scientific">Hericium alpestre</name>
    <dbReference type="NCBI Taxonomy" id="135208"/>
    <lineage>
        <taxon>Eukaryota</taxon>
        <taxon>Fungi</taxon>
        <taxon>Dikarya</taxon>
        <taxon>Basidiomycota</taxon>
        <taxon>Agaricomycotina</taxon>
        <taxon>Agaricomycetes</taxon>
        <taxon>Russulales</taxon>
        <taxon>Hericiaceae</taxon>
        <taxon>Hericium</taxon>
    </lineage>
</organism>
<dbReference type="STRING" id="135208.A0A4Y9ZY51"/>
<dbReference type="InterPro" id="IPR015943">
    <property type="entry name" value="WD40/YVTN_repeat-like_dom_sf"/>
</dbReference>
<comment type="caution">
    <text evidence="3">The sequence shown here is derived from an EMBL/GenBank/DDBJ whole genome shotgun (WGS) entry which is preliminary data.</text>
</comment>
<proteinExistence type="inferred from homology"/>
<dbReference type="AlphaFoldDB" id="A0A4Y9ZY51"/>